<reference evidence="2 3" key="1">
    <citation type="journal article" date="2017" name="BMC Genomics">
        <title>Comparative and functional genomics of the Lactococcus lactis taxon; insights into evolution and niche adaptation.</title>
        <authorList>
            <person name="Kelleher P."/>
            <person name="Bottacini F."/>
            <person name="Mahony J."/>
            <person name="Kilcawley K.N."/>
            <person name="van Sinderen D."/>
        </authorList>
    </citation>
    <scope>NUCLEOTIDE SEQUENCE [LARGE SCALE GENOMIC DNA]</scope>
    <source>
        <strain evidence="2 3">JM1</strain>
    </source>
</reference>
<evidence type="ECO:0000259" key="1">
    <source>
        <dbReference type="Pfam" id="PF04326"/>
    </source>
</evidence>
<organism evidence="2 3">
    <name type="scientific">Lactococcus lactis subsp. cremoris</name>
    <name type="common">Streptococcus cremoris</name>
    <dbReference type="NCBI Taxonomy" id="1359"/>
    <lineage>
        <taxon>Bacteria</taxon>
        <taxon>Bacillati</taxon>
        <taxon>Bacillota</taxon>
        <taxon>Bacilli</taxon>
        <taxon>Lactobacillales</taxon>
        <taxon>Streptococcaceae</taxon>
        <taxon>Lactococcus</taxon>
    </lineage>
</organism>
<keyword evidence="2" id="KW-0547">Nucleotide-binding</keyword>
<keyword evidence="2" id="KW-0067">ATP-binding</keyword>
<dbReference type="RefSeq" id="WP_081196159.1">
    <property type="nucleotide sequence ID" value="NZ_CP015899.2"/>
</dbReference>
<name>A0A1V0PKG9_LACLC</name>
<evidence type="ECO:0000313" key="3">
    <source>
        <dbReference type="Proteomes" id="UP000191806"/>
    </source>
</evidence>
<dbReference type="Gene3D" id="3.30.950.30">
    <property type="entry name" value="Schlafen, AAA domain"/>
    <property type="match status" value="1"/>
</dbReference>
<evidence type="ECO:0000313" key="2">
    <source>
        <dbReference type="EMBL" id="ARE29689.1"/>
    </source>
</evidence>
<dbReference type="InterPro" id="IPR007421">
    <property type="entry name" value="Schlafen_AlbA_2_dom"/>
</dbReference>
<dbReference type="Proteomes" id="UP000191806">
    <property type="component" value="Chromosome"/>
</dbReference>
<dbReference type="Pfam" id="PF04326">
    <property type="entry name" value="SLFN_AlbA_2"/>
    <property type="match status" value="1"/>
</dbReference>
<dbReference type="GO" id="GO:0005524">
    <property type="term" value="F:ATP binding"/>
    <property type="evidence" value="ECO:0007669"/>
    <property type="project" value="UniProtKB-KW"/>
</dbReference>
<dbReference type="EMBL" id="CP015899">
    <property type="protein sequence ID" value="ARE29689.1"/>
    <property type="molecule type" value="Genomic_DNA"/>
</dbReference>
<proteinExistence type="predicted"/>
<feature type="domain" description="Schlafen AlbA-2" evidence="1">
    <location>
        <begin position="17"/>
        <end position="156"/>
    </location>
</feature>
<accession>A0A1V0PKG9</accession>
<dbReference type="InterPro" id="IPR038461">
    <property type="entry name" value="Schlafen_AlbA_2_dom_sf"/>
</dbReference>
<dbReference type="AlphaFoldDB" id="A0A1V0PKG9"/>
<sequence>MIEFEDEILSLLHSKSEGGYWDFKRSWHEDDASLLHDIICLANNIENRDCYLIIGVDEKNNFEFYPLNDDHNRKNSNELTTFLRDKKFFGGIRPSISLQTITVEGYEIDVLTVKNDTHTPYYLTEDYSSKNKNLKNPKVVLKQNIYTRINDTNTPINRTADIDKIEYLWRKRFGIYLSVEEKMQLYLSDVKNWVYDDERGMFYYRMEPLFTIELKRLDYDEQKFQSKRSEFYDQLMSDKGKGDTWEEFEIKYANVTIYSHWVDHLDGGRYMIAIPQCEIISNNSMEVGDMYCMYYYDFSNIQGLVSKIFVNYYPGEGWNTLKHYLKDFLIKFNSKIEVENFVKFMNTNISLLKNDKLYPEKVLKGKYGMEEIYVNDYIGAKKIKWVYENHYLNRETVI</sequence>
<gene>
    <name evidence="2" type="ORF">LLJM1_2355</name>
</gene>
<protein>
    <submittedName>
        <fullName evidence="2">ATP-binding protein</fullName>
    </submittedName>
</protein>